<gene>
    <name evidence="2" type="primary">Nfu_g_1_025331</name>
</gene>
<reference evidence="2" key="1">
    <citation type="submission" date="2016-05" db="EMBL/GenBank/DDBJ databases">
        <authorList>
            <person name="Lavstsen T."/>
            <person name="Jespersen J.S."/>
        </authorList>
    </citation>
    <scope>NUCLEOTIDE SEQUENCE</scope>
    <source>
        <tissue evidence="2">Brain</tissue>
    </source>
</reference>
<dbReference type="EMBL" id="HADY01021330">
    <property type="protein sequence ID" value="SBP59815.1"/>
    <property type="molecule type" value="Transcribed_RNA"/>
</dbReference>
<name>A0A1A8B011_NOTFU</name>
<reference evidence="2" key="2">
    <citation type="submission" date="2016-06" db="EMBL/GenBank/DDBJ databases">
        <title>The genome of a short-lived fish provides insights into sex chromosome evolution and the genetic control of aging.</title>
        <authorList>
            <person name="Reichwald K."/>
            <person name="Felder M."/>
            <person name="Petzold A."/>
            <person name="Koch P."/>
            <person name="Groth M."/>
            <person name="Platzer M."/>
        </authorList>
    </citation>
    <scope>NUCLEOTIDE SEQUENCE</scope>
    <source>
        <tissue evidence="2">Brain</tissue>
    </source>
</reference>
<dbReference type="PANTHER" id="PTHR47331:SF5">
    <property type="entry name" value="RIBONUCLEASE H"/>
    <property type="match status" value="1"/>
</dbReference>
<evidence type="ECO:0000256" key="1">
    <source>
        <dbReference type="SAM" id="MobiDB-lite"/>
    </source>
</evidence>
<dbReference type="AlphaFoldDB" id="A0A1A8B011"/>
<feature type="compositionally biased region" description="Low complexity" evidence="1">
    <location>
        <begin position="70"/>
        <end position="90"/>
    </location>
</feature>
<dbReference type="PANTHER" id="PTHR47331">
    <property type="entry name" value="PHD-TYPE DOMAIN-CONTAINING PROTEIN"/>
    <property type="match status" value="1"/>
</dbReference>
<evidence type="ECO:0000313" key="2">
    <source>
        <dbReference type="EMBL" id="SBP59815.1"/>
    </source>
</evidence>
<protein>
    <submittedName>
        <fullName evidence="2">Uncharacterized protein</fullName>
    </submittedName>
</protein>
<sequence>MTAKLEEHTALQMALEEKRRRINHLETMKELSAAQARMQVYDQGSDIKKGVKRPISHKMAVHVKPSGQTSSQQSSIPLVPQQPLSSSSNQDTAGLQCLTKAKESRSLLERYEKFADWSRLVKAVARLKRRVAEHKRLKQRTNEGTSLEERKDAEIAIVKLVQREAFPDEIQSLKAKEGVVKTKYSKLKGLNPTLDEDGVLRGGRLNQSALHPHIKHPVILPKNSHISSLLVKHFHERIHHQGRGMTVNELRANGWWILGSTVVSTVDKAG</sequence>
<proteinExistence type="predicted"/>
<feature type="region of interest" description="Disordered" evidence="1">
    <location>
        <begin position="62"/>
        <end position="93"/>
    </location>
</feature>
<accession>A0A1A8B011</accession>
<organism evidence="2">
    <name type="scientific">Nothobranchius furzeri</name>
    <name type="common">Turquoise killifish</name>
    <dbReference type="NCBI Taxonomy" id="105023"/>
    <lineage>
        <taxon>Eukaryota</taxon>
        <taxon>Metazoa</taxon>
        <taxon>Chordata</taxon>
        <taxon>Craniata</taxon>
        <taxon>Vertebrata</taxon>
        <taxon>Euteleostomi</taxon>
        <taxon>Actinopterygii</taxon>
        <taxon>Neopterygii</taxon>
        <taxon>Teleostei</taxon>
        <taxon>Neoteleostei</taxon>
        <taxon>Acanthomorphata</taxon>
        <taxon>Ovalentaria</taxon>
        <taxon>Atherinomorphae</taxon>
        <taxon>Cyprinodontiformes</taxon>
        <taxon>Nothobranchiidae</taxon>
        <taxon>Nothobranchius</taxon>
    </lineage>
</organism>